<dbReference type="InterPro" id="IPR001878">
    <property type="entry name" value="Znf_CCHC"/>
</dbReference>
<feature type="domain" description="CCHC-type" evidence="2">
    <location>
        <begin position="100"/>
        <end position="113"/>
    </location>
</feature>
<comment type="caution">
    <text evidence="3">The sequence shown here is derived from an EMBL/GenBank/DDBJ whole genome shotgun (WGS) entry which is preliminary data.</text>
</comment>
<feature type="domain" description="CCHC-type" evidence="2">
    <location>
        <begin position="61"/>
        <end position="74"/>
    </location>
</feature>
<proteinExistence type="predicted"/>
<name>A0A811YTY9_NYCPR</name>
<dbReference type="AlphaFoldDB" id="A0A811YTY9"/>
<accession>A0A811YTY9</accession>
<dbReference type="SMART" id="SM00343">
    <property type="entry name" value="ZnF_C2HC"/>
    <property type="match status" value="4"/>
</dbReference>
<evidence type="ECO:0000259" key="2">
    <source>
        <dbReference type="PROSITE" id="PS50158"/>
    </source>
</evidence>
<sequence length="119" mass="13019">MSSNKCFKCGPSSYWAPECSTGGGGRGHGMRNFQFVSLSLLDTCYHCGKSGYLPRIKEQCCYHCGKLGHLSHDCDHADKQKCGETGHIAINCSRTNEVNCYHCGEPGHLVKECTIEAIS</sequence>
<dbReference type="Proteomes" id="UP000645828">
    <property type="component" value="Unassembled WGS sequence"/>
</dbReference>
<reference evidence="3" key="1">
    <citation type="submission" date="2020-12" db="EMBL/GenBank/DDBJ databases">
        <authorList>
            <consortium name="Molecular Ecology Group"/>
        </authorList>
    </citation>
    <scope>NUCLEOTIDE SEQUENCE</scope>
    <source>
        <strain evidence="3">TBG_1078</strain>
    </source>
</reference>
<organism evidence="3 4">
    <name type="scientific">Nyctereutes procyonoides</name>
    <name type="common">Raccoon dog</name>
    <name type="synonym">Canis procyonoides</name>
    <dbReference type="NCBI Taxonomy" id="34880"/>
    <lineage>
        <taxon>Eukaryota</taxon>
        <taxon>Metazoa</taxon>
        <taxon>Chordata</taxon>
        <taxon>Craniata</taxon>
        <taxon>Vertebrata</taxon>
        <taxon>Euteleostomi</taxon>
        <taxon>Mammalia</taxon>
        <taxon>Eutheria</taxon>
        <taxon>Laurasiatheria</taxon>
        <taxon>Carnivora</taxon>
        <taxon>Caniformia</taxon>
        <taxon>Canidae</taxon>
        <taxon>Nyctereutes</taxon>
    </lineage>
</organism>
<evidence type="ECO:0000256" key="1">
    <source>
        <dbReference type="PROSITE-ProRule" id="PRU00047"/>
    </source>
</evidence>
<evidence type="ECO:0000313" key="3">
    <source>
        <dbReference type="EMBL" id="CAD7680124.1"/>
    </source>
</evidence>
<dbReference type="Gene3D" id="4.10.60.10">
    <property type="entry name" value="Zinc finger, CCHC-type"/>
    <property type="match status" value="2"/>
</dbReference>
<evidence type="ECO:0000313" key="4">
    <source>
        <dbReference type="Proteomes" id="UP000645828"/>
    </source>
</evidence>
<dbReference type="Pfam" id="PF00098">
    <property type="entry name" value="zf-CCHC"/>
    <property type="match status" value="3"/>
</dbReference>
<dbReference type="GO" id="GO:0008270">
    <property type="term" value="F:zinc ion binding"/>
    <property type="evidence" value="ECO:0007669"/>
    <property type="project" value="UniProtKB-KW"/>
</dbReference>
<keyword evidence="1" id="KW-0863">Zinc-finger</keyword>
<dbReference type="PROSITE" id="PS50158">
    <property type="entry name" value="ZF_CCHC"/>
    <property type="match status" value="2"/>
</dbReference>
<dbReference type="GO" id="GO:0003676">
    <property type="term" value="F:nucleic acid binding"/>
    <property type="evidence" value="ECO:0007669"/>
    <property type="project" value="InterPro"/>
</dbReference>
<dbReference type="EMBL" id="CAJHUB010000747">
    <property type="protein sequence ID" value="CAD7680124.1"/>
    <property type="molecule type" value="Genomic_DNA"/>
</dbReference>
<dbReference type="InterPro" id="IPR036875">
    <property type="entry name" value="Znf_CCHC_sf"/>
</dbReference>
<keyword evidence="1" id="KW-0862">Zinc</keyword>
<gene>
    <name evidence="3" type="ORF">NYPRO_LOCUS12923</name>
</gene>
<protein>
    <submittedName>
        <fullName evidence="3">(raccoon dog) hypothetical protein</fullName>
    </submittedName>
</protein>
<dbReference type="SUPFAM" id="SSF57756">
    <property type="entry name" value="Retrovirus zinc finger-like domains"/>
    <property type="match status" value="1"/>
</dbReference>
<keyword evidence="4" id="KW-1185">Reference proteome</keyword>
<keyword evidence="1" id="KW-0479">Metal-binding</keyword>